<dbReference type="Pfam" id="PF03372">
    <property type="entry name" value="Exo_endo_phos"/>
    <property type="match status" value="1"/>
</dbReference>
<reference evidence="2" key="1">
    <citation type="submission" date="2020-02" db="EMBL/GenBank/DDBJ databases">
        <authorList>
            <person name="Meier V. D."/>
        </authorList>
    </citation>
    <scope>NUCLEOTIDE SEQUENCE</scope>
    <source>
        <strain evidence="2">AVDCRST_MAG94</strain>
    </source>
</reference>
<evidence type="ECO:0000313" key="2">
    <source>
        <dbReference type="EMBL" id="CAA9384695.1"/>
    </source>
</evidence>
<organism evidence="2">
    <name type="scientific">uncultured Leptolyngbya sp</name>
    <dbReference type="NCBI Taxonomy" id="332963"/>
    <lineage>
        <taxon>Bacteria</taxon>
        <taxon>Bacillati</taxon>
        <taxon>Cyanobacteriota</taxon>
        <taxon>Cyanophyceae</taxon>
        <taxon>Leptolyngbyales</taxon>
        <taxon>Leptolyngbyaceae</taxon>
        <taxon>Leptolyngbya group</taxon>
        <taxon>Leptolyngbya</taxon>
        <taxon>environmental samples</taxon>
    </lineage>
</organism>
<dbReference type="SUPFAM" id="SSF56219">
    <property type="entry name" value="DNase I-like"/>
    <property type="match status" value="1"/>
</dbReference>
<accession>A0A6J4NGR2</accession>
<feature type="domain" description="Endonuclease/exonuclease/phosphatase" evidence="1">
    <location>
        <begin position="3"/>
        <end position="193"/>
    </location>
</feature>
<evidence type="ECO:0000259" key="1">
    <source>
        <dbReference type="Pfam" id="PF03372"/>
    </source>
</evidence>
<dbReference type="InterPro" id="IPR005135">
    <property type="entry name" value="Endo/exonuclease/phosphatase"/>
</dbReference>
<dbReference type="GO" id="GO:0003824">
    <property type="term" value="F:catalytic activity"/>
    <property type="evidence" value="ECO:0007669"/>
    <property type="project" value="InterPro"/>
</dbReference>
<dbReference type="EMBL" id="CADCTY010001756">
    <property type="protein sequence ID" value="CAA9384695.1"/>
    <property type="molecule type" value="Genomic_DNA"/>
</dbReference>
<protein>
    <recommendedName>
        <fullName evidence="1">Endonuclease/exonuclease/phosphatase domain-containing protein</fullName>
    </recommendedName>
</protein>
<sequence>MMALVRETKPDLAVFQEVNAGWLQALEALRDVLPYSYAERRSAGFGNVIYSALPLQQPSVEFLGQLEYASLAAKVSKGGRTLSFLTTHPPPPIRQELFQWRNQLLASIAPYAQAQTAPVIVIGDLNITMWSPYYKRLEAASGLRNSRAGFGILPSWSPRSWLPWLSIPIDHCLVSPELVVLKTHIGRKVGSDHLPLIVDLAVS</sequence>
<dbReference type="AlphaFoldDB" id="A0A6J4NGR2"/>
<name>A0A6J4NGR2_9CYAN</name>
<proteinExistence type="predicted"/>
<dbReference type="InterPro" id="IPR036691">
    <property type="entry name" value="Endo/exonu/phosph_ase_sf"/>
</dbReference>
<gene>
    <name evidence="2" type="ORF">AVDCRST_MAG94-5074</name>
</gene>
<dbReference type="Gene3D" id="3.60.10.10">
    <property type="entry name" value="Endonuclease/exonuclease/phosphatase"/>
    <property type="match status" value="1"/>
</dbReference>